<keyword evidence="4" id="KW-0677">Repeat</keyword>
<dbReference type="GO" id="GO:0071013">
    <property type="term" value="C:catalytic step 2 spliceosome"/>
    <property type="evidence" value="ECO:0007669"/>
    <property type="project" value="TreeGrafter"/>
</dbReference>
<dbReference type="AlphaFoldDB" id="A0A6P6XPW4"/>
<dbReference type="InParanoid" id="A0A6P6XPW4"/>
<dbReference type="InterPro" id="IPR020472">
    <property type="entry name" value="WD40_PAC1"/>
</dbReference>
<evidence type="ECO:0000313" key="9">
    <source>
        <dbReference type="Proteomes" id="UP000515146"/>
    </source>
</evidence>
<feature type="repeat" description="WD" evidence="8">
    <location>
        <begin position="11"/>
        <end position="52"/>
    </location>
</feature>
<dbReference type="InterPro" id="IPR015943">
    <property type="entry name" value="WD40/YVTN_repeat-like_dom_sf"/>
</dbReference>
<proteinExistence type="inferred from homology"/>
<dbReference type="FunCoup" id="A0A6P6XPW4">
    <property type="interactions" value="570"/>
</dbReference>
<dbReference type="SUPFAM" id="SSF50978">
    <property type="entry name" value="WD40 repeat-like"/>
    <property type="match status" value="1"/>
</dbReference>
<dbReference type="SMART" id="SM00320">
    <property type="entry name" value="WD40"/>
    <property type="match status" value="6"/>
</dbReference>
<dbReference type="PROSITE" id="PS50294">
    <property type="entry name" value="WD_REPEATS_REGION"/>
    <property type="match status" value="3"/>
</dbReference>
<dbReference type="PRINTS" id="PR00320">
    <property type="entry name" value="GPROTEINBRPT"/>
</dbReference>
<dbReference type="PANTHER" id="PTHR22842">
    <property type="entry name" value="WD40 REPEAT PROTEIN"/>
    <property type="match status" value="1"/>
</dbReference>
<sequence>MNLTCQIEHSFDCHQGAIRKVTLNVDGEYCLTCGSDKTIKLWNPRKQLLLKTYSGHGFEVMDVDCSCDSSQLISGSHDKTLILWDVTTGQPLRRLRAHIAVVNVVRFNEDSTVFVSGSLDGMVKIWDGKSNSREPIQVLDEAKDSISYLAITDHEIATVSLDHHLRRYDIRKGIMEADNLHSPLTYVNFTNDSQCMLVSGMNNLLKLVDKSSGQILASFEGHLNQKYRIDNGFLDNDSLIISGSEDGNIYIWSLLEGTILTKLQHKQKVIHTFAIHPTKMELISGAENKVHIWQITKKTN</sequence>
<evidence type="ECO:0000313" key="10">
    <source>
        <dbReference type="RefSeq" id="XP_027195497.1"/>
    </source>
</evidence>
<dbReference type="PROSITE" id="PS50082">
    <property type="entry name" value="WD_REPEATS_2"/>
    <property type="match status" value="4"/>
</dbReference>
<keyword evidence="9" id="KW-1185">Reference proteome</keyword>
<dbReference type="KEGG" id="dpte:113790081"/>
<comment type="similarity">
    <text evidence="5">Belongs to the WD repeat MORG1 family.</text>
</comment>
<gene>
    <name evidence="10" type="primary">LOC113790081</name>
</gene>
<dbReference type="InterPro" id="IPR001680">
    <property type="entry name" value="WD40_rpt"/>
</dbReference>
<dbReference type="RefSeq" id="XP_027195497.1">
    <property type="nucleotide sequence ID" value="XM_027339696.1"/>
</dbReference>
<dbReference type="PROSITE" id="PS00678">
    <property type="entry name" value="WD_REPEATS_1"/>
    <property type="match status" value="1"/>
</dbReference>
<comment type="subcellular location">
    <subcellularLocation>
        <location evidence="1">Cytoplasm</location>
    </subcellularLocation>
</comment>
<dbReference type="InterPro" id="IPR051980">
    <property type="entry name" value="WD_repeat_MORG1"/>
</dbReference>
<dbReference type="OMA" id="MCWDIRT"/>
<evidence type="ECO:0000256" key="7">
    <source>
        <dbReference type="ARBA" id="ARBA00042222"/>
    </source>
</evidence>
<dbReference type="Gene3D" id="2.130.10.10">
    <property type="entry name" value="YVTN repeat-like/Quinoprotein amine dehydrogenase"/>
    <property type="match status" value="1"/>
</dbReference>
<feature type="repeat" description="WD" evidence="8">
    <location>
        <begin position="53"/>
        <end position="94"/>
    </location>
</feature>
<feature type="repeat" description="WD" evidence="8">
    <location>
        <begin position="233"/>
        <end position="262"/>
    </location>
</feature>
<keyword evidence="3 8" id="KW-0853">WD repeat</keyword>
<evidence type="ECO:0000256" key="6">
    <source>
        <dbReference type="ARBA" id="ARBA00040453"/>
    </source>
</evidence>
<name>A0A6P6XPW4_DERPT</name>
<evidence type="ECO:0000256" key="5">
    <source>
        <dbReference type="ARBA" id="ARBA00038145"/>
    </source>
</evidence>
<feature type="repeat" description="WD" evidence="8">
    <location>
        <begin position="95"/>
        <end position="127"/>
    </location>
</feature>
<evidence type="ECO:0000256" key="2">
    <source>
        <dbReference type="ARBA" id="ARBA00022490"/>
    </source>
</evidence>
<keyword evidence="2" id="KW-0963">Cytoplasm</keyword>
<dbReference type="OrthoDB" id="71437at2759"/>
<dbReference type="CDD" id="cd00200">
    <property type="entry name" value="WD40"/>
    <property type="match status" value="1"/>
</dbReference>
<protein>
    <recommendedName>
        <fullName evidence="6">WD repeat domain-containing protein 83</fullName>
    </recommendedName>
    <alternativeName>
        <fullName evidence="7">Mitogen-activated protein kinase organizer 1</fullName>
    </alternativeName>
</protein>
<evidence type="ECO:0000256" key="8">
    <source>
        <dbReference type="PROSITE-ProRule" id="PRU00221"/>
    </source>
</evidence>
<dbReference type="InterPro" id="IPR019775">
    <property type="entry name" value="WD40_repeat_CS"/>
</dbReference>
<reference evidence="10" key="1">
    <citation type="submission" date="2025-08" db="UniProtKB">
        <authorList>
            <consortium name="RefSeq"/>
        </authorList>
    </citation>
    <scope>IDENTIFICATION</scope>
    <source>
        <strain evidence="10">Airmid</strain>
    </source>
</reference>
<dbReference type="Proteomes" id="UP000515146">
    <property type="component" value="Unplaced"/>
</dbReference>
<evidence type="ECO:0000256" key="1">
    <source>
        <dbReference type="ARBA" id="ARBA00004496"/>
    </source>
</evidence>
<organism evidence="9 10">
    <name type="scientific">Dermatophagoides pteronyssinus</name>
    <name type="common">European house dust mite</name>
    <dbReference type="NCBI Taxonomy" id="6956"/>
    <lineage>
        <taxon>Eukaryota</taxon>
        <taxon>Metazoa</taxon>
        <taxon>Ecdysozoa</taxon>
        <taxon>Arthropoda</taxon>
        <taxon>Chelicerata</taxon>
        <taxon>Arachnida</taxon>
        <taxon>Acari</taxon>
        <taxon>Acariformes</taxon>
        <taxon>Sarcoptiformes</taxon>
        <taxon>Astigmata</taxon>
        <taxon>Psoroptidia</taxon>
        <taxon>Analgoidea</taxon>
        <taxon>Pyroglyphidae</taxon>
        <taxon>Dermatophagoidinae</taxon>
        <taxon>Dermatophagoides</taxon>
    </lineage>
</organism>
<dbReference type="Pfam" id="PF00400">
    <property type="entry name" value="WD40"/>
    <property type="match status" value="4"/>
</dbReference>
<dbReference type="PANTHER" id="PTHR22842:SF3">
    <property type="entry name" value="WD REPEAT DOMAIN-CONTAINING PROTEIN 83"/>
    <property type="match status" value="1"/>
</dbReference>
<evidence type="ECO:0000256" key="4">
    <source>
        <dbReference type="ARBA" id="ARBA00022737"/>
    </source>
</evidence>
<evidence type="ECO:0000256" key="3">
    <source>
        <dbReference type="ARBA" id="ARBA00022574"/>
    </source>
</evidence>
<dbReference type="GO" id="GO:0000398">
    <property type="term" value="P:mRNA splicing, via spliceosome"/>
    <property type="evidence" value="ECO:0007669"/>
    <property type="project" value="TreeGrafter"/>
</dbReference>
<dbReference type="InterPro" id="IPR036322">
    <property type="entry name" value="WD40_repeat_dom_sf"/>
</dbReference>
<accession>A0A6P6XPW4</accession>
<dbReference type="GO" id="GO:0005737">
    <property type="term" value="C:cytoplasm"/>
    <property type="evidence" value="ECO:0007669"/>
    <property type="project" value="UniProtKB-SubCell"/>
</dbReference>